<dbReference type="EMBL" id="JWZT01001496">
    <property type="protein sequence ID" value="KII71973.1"/>
    <property type="molecule type" value="Genomic_DNA"/>
</dbReference>
<reference evidence="1 2" key="1">
    <citation type="journal article" date="2014" name="Genome Biol. Evol.">
        <title>The genome of the myxosporean Thelohanellus kitauei shows adaptations to nutrient acquisition within its fish host.</title>
        <authorList>
            <person name="Yang Y."/>
            <person name="Xiong J."/>
            <person name="Zhou Z."/>
            <person name="Huo F."/>
            <person name="Miao W."/>
            <person name="Ran C."/>
            <person name="Liu Y."/>
            <person name="Zhang J."/>
            <person name="Feng J."/>
            <person name="Wang M."/>
            <person name="Wang M."/>
            <person name="Wang L."/>
            <person name="Yao B."/>
        </authorList>
    </citation>
    <scope>NUCLEOTIDE SEQUENCE [LARGE SCALE GENOMIC DNA]</scope>
    <source>
        <strain evidence="1">Wuqing</strain>
    </source>
</reference>
<protein>
    <submittedName>
        <fullName evidence="1">Uncharacterized protein</fullName>
    </submittedName>
</protein>
<evidence type="ECO:0000313" key="1">
    <source>
        <dbReference type="EMBL" id="KII71973.1"/>
    </source>
</evidence>
<name>A0A0C2JRE5_THEKT</name>
<evidence type="ECO:0000313" key="2">
    <source>
        <dbReference type="Proteomes" id="UP000031668"/>
    </source>
</evidence>
<gene>
    <name evidence="1" type="ORF">RF11_06038</name>
</gene>
<comment type="caution">
    <text evidence="1">The sequence shown here is derived from an EMBL/GenBank/DDBJ whole genome shotgun (WGS) entry which is preliminary data.</text>
</comment>
<accession>A0A0C2JRE5</accession>
<keyword evidence="2" id="KW-1185">Reference proteome</keyword>
<proteinExistence type="predicted"/>
<dbReference type="Proteomes" id="UP000031668">
    <property type="component" value="Unassembled WGS sequence"/>
</dbReference>
<sequence>MKQGGNFETMIIPSGTFKGNPGFQNKLISNDDSKRIEADTFKGYSFNSFVVLSNPETLDIPPPNIDVVYINVMMCENRFCKATIPVTNKEFMDLWYSVPLNNKKKPTMTLYKKLLQGMVNVQ</sequence>
<dbReference type="AlphaFoldDB" id="A0A0C2JRE5"/>
<organism evidence="1 2">
    <name type="scientific">Thelohanellus kitauei</name>
    <name type="common">Myxosporean</name>
    <dbReference type="NCBI Taxonomy" id="669202"/>
    <lineage>
        <taxon>Eukaryota</taxon>
        <taxon>Metazoa</taxon>
        <taxon>Cnidaria</taxon>
        <taxon>Myxozoa</taxon>
        <taxon>Myxosporea</taxon>
        <taxon>Bivalvulida</taxon>
        <taxon>Platysporina</taxon>
        <taxon>Myxobolidae</taxon>
        <taxon>Thelohanellus</taxon>
    </lineage>
</organism>